<sequence>MATGRGVREGNSIVSASIVAMDAVAVWASGFVAHRLRFDRWDIGPDYASLIMAATVLMITISSMVYRSFRGGAALAMLGRVTLAWIAVWAVLVVWLAAIGATGTYSRLFLFGWGIGTLAALCMARAFMVFLLRWFRSNGYNERQVLLVGGGPLTAELRRRIKRATWTGYRIGRSVDPEQLALIKSLGEKGGFHEVWINLGIDKMNHMPAVLQALHQSTADVRMVPDVFTYRMANHGTSSIAGVPMVDISASPMTGFNAVVKSVEDYLLASIILVLISPVLVLIALAVKLTSAGPVLYMQRRHGWNGETIWIYKFRSMKVHKEAPGKVTQAQKNDPRLTPIGGFLRRTSLDELPQFINVLQGRMSIVGPRPHAMEHNHHYKELIPRYMLRHKVKPGITGWAQVNGFRGETDTVDKMQARVEHDLMYLERWSLWLDLRIVAMTIFKGFGGRNAY</sequence>
<dbReference type="NCBIfam" id="TIGR03023">
    <property type="entry name" value="WcaJ_sugtrans"/>
    <property type="match status" value="1"/>
</dbReference>
<comment type="caution">
    <text evidence="9">The sequence shown here is derived from an EMBL/GenBank/DDBJ whole genome shotgun (WGS) entry which is preliminary data.</text>
</comment>
<evidence type="ECO:0000256" key="5">
    <source>
        <dbReference type="ARBA" id="ARBA00022989"/>
    </source>
</evidence>
<evidence type="ECO:0000256" key="7">
    <source>
        <dbReference type="SAM" id="Phobius"/>
    </source>
</evidence>
<keyword evidence="5 7" id="KW-1133">Transmembrane helix</keyword>
<keyword evidence="4 7" id="KW-0812">Transmembrane</keyword>
<keyword evidence="6 7" id="KW-0472">Membrane</keyword>
<dbReference type="GO" id="GO:0016020">
    <property type="term" value="C:membrane"/>
    <property type="evidence" value="ECO:0007669"/>
    <property type="project" value="UniProtKB-SubCell"/>
</dbReference>
<dbReference type="InterPro" id="IPR017475">
    <property type="entry name" value="EPS_sugar_tfrase"/>
</dbReference>
<evidence type="ECO:0000256" key="1">
    <source>
        <dbReference type="ARBA" id="ARBA00004141"/>
    </source>
</evidence>
<accession>A0A0K8NZ23</accession>
<dbReference type="RefSeq" id="WP_054019685.1">
    <property type="nucleotide sequence ID" value="NZ_BBYR01000026.1"/>
</dbReference>
<dbReference type="AlphaFoldDB" id="A0A0K8NZ23"/>
<dbReference type="Proteomes" id="UP000037660">
    <property type="component" value="Unassembled WGS sequence"/>
</dbReference>
<evidence type="ECO:0000313" key="10">
    <source>
        <dbReference type="Proteomes" id="UP000037660"/>
    </source>
</evidence>
<gene>
    <name evidence="9" type="ORF">ISF6_1409</name>
</gene>
<dbReference type="STRING" id="1547922.ISF6_1409"/>
<dbReference type="GO" id="GO:0009242">
    <property type="term" value="P:colanic acid biosynthetic process"/>
    <property type="evidence" value="ECO:0007669"/>
    <property type="project" value="TreeGrafter"/>
</dbReference>
<comment type="similarity">
    <text evidence="2">Belongs to the bacterial sugar transferase family.</text>
</comment>
<name>A0A0K8NZ23_PISS1</name>
<dbReference type="PANTHER" id="PTHR30576">
    <property type="entry name" value="COLANIC BIOSYNTHESIS UDP-GLUCOSE LIPID CARRIER TRANSFERASE"/>
    <property type="match status" value="1"/>
</dbReference>
<comment type="subcellular location">
    <subcellularLocation>
        <location evidence="1">Membrane</location>
        <topology evidence="1">Multi-pass membrane protein</topology>
    </subcellularLocation>
</comment>
<feature type="transmembrane region" description="Helical" evidence="7">
    <location>
        <begin position="47"/>
        <end position="66"/>
    </location>
</feature>
<dbReference type="NCBIfam" id="TIGR03025">
    <property type="entry name" value="EPS_sugtrans"/>
    <property type="match status" value="1"/>
</dbReference>
<keyword evidence="10" id="KW-1185">Reference proteome</keyword>
<feature type="domain" description="Bacterial sugar transferase" evidence="8">
    <location>
        <begin position="261"/>
        <end position="445"/>
    </location>
</feature>
<organism evidence="9 10">
    <name type="scientific">Piscinibacter sakaiensis</name>
    <name type="common">Ideonella sakaiensis</name>
    <dbReference type="NCBI Taxonomy" id="1547922"/>
    <lineage>
        <taxon>Bacteria</taxon>
        <taxon>Pseudomonadati</taxon>
        <taxon>Pseudomonadota</taxon>
        <taxon>Betaproteobacteria</taxon>
        <taxon>Burkholderiales</taxon>
        <taxon>Sphaerotilaceae</taxon>
        <taxon>Piscinibacter</taxon>
    </lineage>
</organism>
<dbReference type="Pfam" id="PF02397">
    <property type="entry name" value="Bac_transf"/>
    <property type="match status" value="1"/>
</dbReference>
<dbReference type="Pfam" id="PF13727">
    <property type="entry name" value="CoA_binding_3"/>
    <property type="match status" value="1"/>
</dbReference>
<proteinExistence type="inferred from homology"/>
<dbReference type="InterPro" id="IPR017473">
    <property type="entry name" value="Undecaprenyl-P_gluc_Ptfrase"/>
</dbReference>
<evidence type="ECO:0000256" key="2">
    <source>
        <dbReference type="ARBA" id="ARBA00006464"/>
    </source>
</evidence>
<evidence type="ECO:0000313" key="9">
    <source>
        <dbReference type="EMBL" id="GAP35636.1"/>
    </source>
</evidence>
<protein>
    <submittedName>
        <fullName evidence="9">Undecaprenyl-phosphate galactosephosphotransferase</fullName>
        <ecNumber evidence="9">2.7.8.6</ecNumber>
    </submittedName>
</protein>
<dbReference type="GO" id="GO:0047360">
    <property type="term" value="F:undecaprenyl-phosphate galactose phosphotransferase activity"/>
    <property type="evidence" value="ECO:0007669"/>
    <property type="project" value="UniProtKB-EC"/>
</dbReference>
<feature type="transmembrane region" description="Helical" evidence="7">
    <location>
        <begin position="266"/>
        <end position="287"/>
    </location>
</feature>
<reference evidence="9 10" key="2">
    <citation type="journal article" date="2016" name="Science">
        <title>A bacterium that degrades and assimilates poly(ethylene terephthalate).</title>
        <authorList>
            <person name="Yoshida S."/>
            <person name="Hiraga K."/>
            <person name="Takehana T."/>
            <person name="Taniguchi I."/>
            <person name="Yamaji H."/>
            <person name="Maeda Y."/>
            <person name="Toyohara K."/>
            <person name="Miyamoto K."/>
            <person name="Kimura Y."/>
            <person name="Oda K."/>
        </authorList>
    </citation>
    <scope>NUCLEOTIDE SEQUENCE [LARGE SCALE GENOMIC DNA]</scope>
    <source>
        <strain evidence="10">NBRC 110686 / TISTR 2288 / 201-F6</strain>
    </source>
</reference>
<dbReference type="InterPro" id="IPR003362">
    <property type="entry name" value="Bact_transf"/>
</dbReference>
<feature type="transmembrane region" description="Helical" evidence="7">
    <location>
        <begin position="12"/>
        <end position="32"/>
    </location>
</feature>
<dbReference type="PANTHER" id="PTHR30576:SF21">
    <property type="entry name" value="UDP-GLUCOSE:UNDECAPRENYL-PHOSPHATE GLUCOSE-1-PHOSPHATE TRANSFERASE"/>
    <property type="match status" value="1"/>
</dbReference>
<evidence type="ECO:0000256" key="3">
    <source>
        <dbReference type="ARBA" id="ARBA00022679"/>
    </source>
</evidence>
<evidence type="ECO:0000259" key="8">
    <source>
        <dbReference type="Pfam" id="PF02397"/>
    </source>
</evidence>
<feature type="transmembrane region" description="Helical" evidence="7">
    <location>
        <begin position="110"/>
        <end position="135"/>
    </location>
</feature>
<keyword evidence="3 9" id="KW-0808">Transferase</keyword>
<feature type="transmembrane region" description="Helical" evidence="7">
    <location>
        <begin position="78"/>
        <end position="98"/>
    </location>
</feature>
<dbReference type="EC" id="2.7.8.6" evidence="9"/>
<dbReference type="EMBL" id="BBYR01000026">
    <property type="protein sequence ID" value="GAP35636.1"/>
    <property type="molecule type" value="Genomic_DNA"/>
</dbReference>
<reference evidence="10" key="1">
    <citation type="submission" date="2015-07" db="EMBL/GenBank/DDBJ databases">
        <title>Discovery of a poly(ethylene terephthalate assimilation.</title>
        <authorList>
            <person name="Yoshida S."/>
            <person name="Hiraga K."/>
            <person name="Takehana T."/>
            <person name="Taniguchi I."/>
            <person name="Yamaji H."/>
            <person name="Maeda Y."/>
            <person name="Toyohara K."/>
            <person name="Miyamoto K."/>
            <person name="Kimura Y."/>
            <person name="Oda K."/>
        </authorList>
    </citation>
    <scope>NUCLEOTIDE SEQUENCE [LARGE SCALE GENOMIC DNA]</scope>
    <source>
        <strain evidence="10">NBRC 110686 / TISTR 2288 / 201-F6</strain>
    </source>
</reference>
<evidence type="ECO:0000256" key="6">
    <source>
        <dbReference type="ARBA" id="ARBA00023136"/>
    </source>
</evidence>
<evidence type="ECO:0000256" key="4">
    <source>
        <dbReference type="ARBA" id="ARBA00022692"/>
    </source>
</evidence>
<dbReference type="GO" id="GO:0089702">
    <property type="term" value="F:undecaprenyl-phosphate glucose phosphotransferase activity"/>
    <property type="evidence" value="ECO:0007669"/>
    <property type="project" value="TreeGrafter"/>
</dbReference>